<evidence type="ECO:0000259" key="5">
    <source>
        <dbReference type="PROSITE" id="PS50931"/>
    </source>
</evidence>
<organism evidence="6 7">
    <name type="scientific">Caenimonas aquaedulcis</name>
    <dbReference type="NCBI Taxonomy" id="2793270"/>
    <lineage>
        <taxon>Bacteria</taxon>
        <taxon>Pseudomonadati</taxon>
        <taxon>Pseudomonadota</taxon>
        <taxon>Betaproteobacteria</taxon>
        <taxon>Burkholderiales</taxon>
        <taxon>Comamonadaceae</taxon>
        <taxon>Caenimonas</taxon>
    </lineage>
</organism>
<dbReference type="InterPro" id="IPR005119">
    <property type="entry name" value="LysR_subst-bd"/>
</dbReference>
<dbReference type="GO" id="GO:0003677">
    <property type="term" value="F:DNA binding"/>
    <property type="evidence" value="ECO:0007669"/>
    <property type="project" value="UniProtKB-KW"/>
</dbReference>
<dbReference type="PRINTS" id="PR00039">
    <property type="entry name" value="HTHLYSR"/>
</dbReference>
<gene>
    <name evidence="6" type="ORF">I5803_21415</name>
</gene>
<dbReference type="GO" id="GO:0003700">
    <property type="term" value="F:DNA-binding transcription factor activity"/>
    <property type="evidence" value="ECO:0007669"/>
    <property type="project" value="InterPro"/>
</dbReference>
<keyword evidence="7" id="KW-1185">Reference proteome</keyword>
<keyword evidence="3" id="KW-0238">DNA-binding</keyword>
<proteinExistence type="inferred from homology"/>
<dbReference type="InterPro" id="IPR036390">
    <property type="entry name" value="WH_DNA-bd_sf"/>
</dbReference>
<comment type="similarity">
    <text evidence="1">Belongs to the LysR transcriptional regulatory family.</text>
</comment>
<comment type="caution">
    <text evidence="6">The sequence shown here is derived from an EMBL/GenBank/DDBJ whole genome shotgun (WGS) entry which is preliminary data.</text>
</comment>
<sequence>MNPKPIDRGADRATGKLLWMACFVRAVETGSFSATARELGIGQPNVSRHITALEDHLGIRLFQRTTRKLLLTAEGERYYVDARLALEAVEEADSAARGDDEPRGLLRVSCSVLVGRLHVQPLVAPLLTRYPELEIELHLSDDYVNVVEERFDMAVRVGTLRDSMLVARKVGISERAVFASAEYLRARAEPATPTELLHHDCILHTQLATGSLWPFQGCEISVQGRYRLNHHEAILNAVRDGLGIGLAPVWIFEDDLRAGRVKALLRDYPLPGADINLLYPTRRLMPARTRVMLDAITRAFSGNASMQPGYLSRLFESDRV</sequence>
<dbReference type="InterPro" id="IPR058163">
    <property type="entry name" value="LysR-type_TF_proteobact-type"/>
</dbReference>
<evidence type="ECO:0000256" key="4">
    <source>
        <dbReference type="ARBA" id="ARBA00023163"/>
    </source>
</evidence>
<protein>
    <submittedName>
        <fullName evidence="6">LysR family transcriptional regulator</fullName>
    </submittedName>
</protein>
<dbReference type="Pfam" id="PF00126">
    <property type="entry name" value="HTH_1"/>
    <property type="match status" value="1"/>
</dbReference>
<evidence type="ECO:0000313" key="7">
    <source>
        <dbReference type="Proteomes" id="UP000651050"/>
    </source>
</evidence>
<dbReference type="Proteomes" id="UP000651050">
    <property type="component" value="Unassembled WGS sequence"/>
</dbReference>
<dbReference type="SUPFAM" id="SSF53850">
    <property type="entry name" value="Periplasmic binding protein-like II"/>
    <property type="match status" value="1"/>
</dbReference>
<keyword evidence="4" id="KW-0804">Transcription</keyword>
<feature type="domain" description="HTH lysR-type" evidence="5">
    <location>
        <begin position="19"/>
        <end position="72"/>
    </location>
</feature>
<dbReference type="EMBL" id="JADWYS010000001">
    <property type="protein sequence ID" value="MBG9390605.1"/>
    <property type="molecule type" value="Genomic_DNA"/>
</dbReference>
<evidence type="ECO:0000313" key="6">
    <source>
        <dbReference type="EMBL" id="MBG9390605.1"/>
    </source>
</evidence>
<evidence type="ECO:0000256" key="2">
    <source>
        <dbReference type="ARBA" id="ARBA00023015"/>
    </source>
</evidence>
<dbReference type="Pfam" id="PF03466">
    <property type="entry name" value="LysR_substrate"/>
    <property type="match status" value="1"/>
</dbReference>
<dbReference type="CDD" id="cd08422">
    <property type="entry name" value="PBP2_CrgA_like"/>
    <property type="match status" value="1"/>
</dbReference>
<accession>A0A931MJS0</accession>
<dbReference type="AlphaFoldDB" id="A0A931MJS0"/>
<keyword evidence="2" id="KW-0805">Transcription regulation</keyword>
<dbReference type="PROSITE" id="PS50931">
    <property type="entry name" value="HTH_LYSR"/>
    <property type="match status" value="1"/>
</dbReference>
<dbReference type="PANTHER" id="PTHR30537:SF80">
    <property type="entry name" value="TRANSCRIPTIONAL REGULATOR"/>
    <property type="match status" value="1"/>
</dbReference>
<dbReference type="InterPro" id="IPR000847">
    <property type="entry name" value="LysR_HTH_N"/>
</dbReference>
<dbReference type="PANTHER" id="PTHR30537">
    <property type="entry name" value="HTH-TYPE TRANSCRIPTIONAL REGULATOR"/>
    <property type="match status" value="1"/>
</dbReference>
<dbReference type="RefSeq" id="WP_196988335.1">
    <property type="nucleotide sequence ID" value="NZ_JADWYS010000001.1"/>
</dbReference>
<dbReference type="Gene3D" id="1.10.10.10">
    <property type="entry name" value="Winged helix-like DNA-binding domain superfamily/Winged helix DNA-binding domain"/>
    <property type="match status" value="1"/>
</dbReference>
<dbReference type="SUPFAM" id="SSF46785">
    <property type="entry name" value="Winged helix' DNA-binding domain"/>
    <property type="match status" value="1"/>
</dbReference>
<evidence type="ECO:0000256" key="1">
    <source>
        <dbReference type="ARBA" id="ARBA00009437"/>
    </source>
</evidence>
<evidence type="ECO:0000256" key="3">
    <source>
        <dbReference type="ARBA" id="ARBA00023125"/>
    </source>
</evidence>
<dbReference type="FunFam" id="1.10.10.10:FF:000001">
    <property type="entry name" value="LysR family transcriptional regulator"/>
    <property type="match status" value="1"/>
</dbReference>
<dbReference type="InterPro" id="IPR036388">
    <property type="entry name" value="WH-like_DNA-bd_sf"/>
</dbReference>
<reference evidence="6" key="1">
    <citation type="submission" date="2020-11" db="EMBL/GenBank/DDBJ databases">
        <title>Bacterial whole genome sequence for Caenimonas sp. DR4.4.</title>
        <authorList>
            <person name="Le V."/>
            <person name="Ko S.-R."/>
            <person name="Ahn C.-Y."/>
            <person name="Oh H.-M."/>
        </authorList>
    </citation>
    <scope>NUCLEOTIDE SEQUENCE</scope>
    <source>
        <strain evidence="6">DR4.4</strain>
    </source>
</reference>
<name>A0A931MJS0_9BURK</name>
<dbReference type="Gene3D" id="3.40.190.290">
    <property type="match status" value="1"/>
</dbReference>